<evidence type="ECO:0000313" key="1">
    <source>
        <dbReference type="EMBL" id="KKL65824.1"/>
    </source>
</evidence>
<dbReference type="AlphaFoldDB" id="A0A0F9DVN8"/>
<gene>
    <name evidence="1" type="ORF">LCGC14_2151110</name>
</gene>
<comment type="caution">
    <text evidence="1">The sequence shown here is derived from an EMBL/GenBank/DDBJ whole genome shotgun (WGS) entry which is preliminary data.</text>
</comment>
<dbReference type="EMBL" id="LAZR01027409">
    <property type="protein sequence ID" value="KKL65824.1"/>
    <property type="molecule type" value="Genomic_DNA"/>
</dbReference>
<accession>A0A0F9DVN8</accession>
<sequence>MKTLVVSDSGHRFVISLDDTADLPELPQPQEASHLVFMKWWRAECRKMGIDYPWRVAEPQGHVIVRSLLKKHTLEELKELATHFFLDQGDKLREDGRHFMIFASRIATMKHELKREG</sequence>
<reference evidence="1" key="1">
    <citation type="journal article" date="2015" name="Nature">
        <title>Complex archaea that bridge the gap between prokaryotes and eukaryotes.</title>
        <authorList>
            <person name="Spang A."/>
            <person name="Saw J.H."/>
            <person name="Jorgensen S.L."/>
            <person name="Zaremba-Niedzwiedzka K."/>
            <person name="Martijn J."/>
            <person name="Lind A.E."/>
            <person name="van Eijk R."/>
            <person name="Schleper C."/>
            <person name="Guy L."/>
            <person name="Ettema T.J."/>
        </authorList>
    </citation>
    <scope>NUCLEOTIDE SEQUENCE</scope>
</reference>
<organism evidence="1">
    <name type="scientific">marine sediment metagenome</name>
    <dbReference type="NCBI Taxonomy" id="412755"/>
    <lineage>
        <taxon>unclassified sequences</taxon>
        <taxon>metagenomes</taxon>
        <taxon>ecological metagenomes</taxon>
    </lineage>
</organism>
<protein>
    <submittedName>
        <fullName evidence="1">Uncharacterized protein</fullName>
    </submittedName>
</protein>
<name>A0A0F9DVN8_9ZZZZ</name>
<proteinExistence type="predicted"/>